<dbReference type="Proteomes" id="UP000325081">
    <property type="component" value="Unassembled WGS sequence"/>
</dbReference>
<dbReference type="GO" id="GO:0008270">
    <property type="term" value="F:zinc ion binding"/>
    <property type="evidence" value="ECO:0007669"/>
    <property type="project" value="UniProtKB-KW"/>
</dbReference>
<keyword evidence="1" id="KW-0479">Metal-binding</keyword>
<evidence type="ECO:0000256" key="4">
    <source>
        <dbReference type="PROSITE-ProRule" id="PRU00027"/>
    </source>
</evidence>
<reference evidence="8" key="1">
    <citation type="journal article" date="2019" name="Curr. Biol.">
        <title>Genome Sequence of Striga asiatica Provides Insight into the Evolution of Plant Parasitism.</title>
        <authorList>
            <person name="Yoshida S."/>
            <person name="Kim S."/>
            <person name="Wafula E.K."/>
            <person name="Tanskanen J."/>
            <person name="Kim Y.M."/>
            <person name="Honaas L."/>
            <person name="Yang Z."/>
            <person name="Spallek T."/>
            <person name="Conn C.E."/>
            <person name="Ichihashi Y."/>
            <person name="Cheong K."/>
            <person name="Cui S."/>
            <person name="Der J.P."/>
            <person name="Gundlach H."/>
            <person name="Jiao Y."/>
            <person name="Hori C."/>
            <person name="Ishida J.K."/>
            <person name="Kasahara H."/>
            <person name="Kiba T."/>
            <person name="Kim M.S."/>
            <person name="Koo N."/>
            <person name="Laohavisit A."/>
            <person name="Lee Y.H."/>
            <person name="Lumba S."/>
            <person name="McCourt P."/>
            <person name="Mortimer J.C."/>
            <person name="Mutuku J.M."/>
            <person name="Nomura T."/>
            <person name="Sasaki-Sekimoto Y."/>
            <person name="Seto Y."/>
            <person name="Wang Y."/>
            <person name="Wakatake T."/>
            <person name="Sakakibara H."/>
            <person name="Demura T."/>
            <person name="Yamaguchi S."/>
            <person name="Yoneyama K."/>
            <person name="Manabe R.I."/>
            <person name="Nelson D.C."/>
            <person name="Schulman A.H."/>
            <person name="Timko M.P."/>
            <person name="dePamphilis C.W."/>
            <person name="Choi D."/>
            <person name="Shirasu K."/>
        </authorList>
    </citation>
    <scope>NUCLEOTIDE SEQUENCE [LARGE SCALE GENOMIC DNA]</scope>
    <source>
        <strain evidence="8">cv. UVA1</strain>
    </source>
</reference>
<dbReference type="PROSITE" id="PS50808">
    <property type="entry name" value="ZF_BED"/>
    <property type="match status" value="1"/>
</dbReference>
<evidence type="ECO:0000256" key="3">
    <source>
        <dbReference type="ARBA" id="ARBA00022833"/>
    </source>
</evidence>
<dbReference type="OrthoDB" id="914010at2759"/>
<keyword evidence="2 4" id="KW-0863">Zinc-finger</keyword>
<evidence type="ECO:0000256" key="2">
    <source>
        <dbReference type="ARBA" id="ARBA00022771"/>
    </source>
</evidence>
<feature type="region of interest" description="Disordered" evidence="5">
    <location>
        <begin position="197"/>
        <end position="227"/>
    </location>
</feature>
<name>A0A5A7R0Z4_STRAF</name>
<proteinExistence type="predicted"/>
<organism evidence="7 8">
    <name type="scientific">Striga asiatica</name>
    <name type="common">Asiatic witchweed</name>
    <name type="synonym">Buchnera asiatica</name>
    <dbReference type="NCBI Taxonomy" id="4170"/>
    <lineage>
        <taxon>Eukaryota</taxon>
        <taxon>Viridiplantae</taxon>
        <taxon>Streptophyta</taxon>
        <taxon>Embryophyta</taxon>
        <taxon>Tracheophyta</taxon>
        <taxon>Spermatophyta</taxon>
        <taxon>Magnoliopsida</taxon>
        <taxon>eudicotyledons</taxon>
        <taxon>Gunneridae</taxon>
        <taxon>Pentapetalae</taxon>
        <taxon>asterids</taxon>
        <taxon>lamiids</taxon>
        <taxon>Lamiales</taxon>
        <taxon>Orobanchaceae</taxon>
        <taxon>Buchnereae</taxon>
        <taxon>Striga</taxon>
    </lineage>
</organism>
<dbReference type="PANTHER" id="PTHR46951:SF2">
    <property type="entry name" value="BED-TYPE DOMAIN-CONTAINING PROTEIN"/>
    <property type="match status" value="1"/>
</dbReference>
<dbReference type="InterPro" id="IPR003656">
    <property type="entry name" value="Znf_BED"/>
</dbReference>
<accession>A0A5A7R0Z4</accession>
<dbReference type="GO" id="GO:0003677">
    <property type="term" value="F:DNA binding"/>
    <property type="evidence" value="ECO:0007669"/>
    <property type="project" value="InterPro"/>
</dbReference>
<dbReference type="EMBL" id="BKCP01008871">
    <property type="protein sequence ID" value="GER49901.1"/>
    <property type="molecule type" value="Genomic_DNA"/>
</dbReference>
<keyword evidence="8" id="KW-1185">Reference proteome</keyword>
<evidence type="ECO:0000256" key="1">
    <source>
        <dbReference type="ARBA" id="ARBA00022723"/>
    </source>
</evidence>
<comment type="caution">
    <text evidence="7">The sequence shown here is derived from an EMBL/GenBank/DDBJ whole genome shotgun (WGS) entry which is preliminary data.</text>
</comment>
<protein>
    <submittedName>
        <fullName evidence="7">HAT transposon superfamily</fullName>
    </submittedName>
</protein>
<dbReference type="PANTHER" id="PTHR46951">
    <property type="entry name" value="BED-TYPE DOMAIN-CONTAINING PROTEIN"/>
    <property type="match status" value="1"/>
</dbReference>
<feature type="domain" description="BED-type" evidence="6">
    <location>
        <begin position="119"/>
        <end position="177"/>
    </location>
</feature>
<dbReference type="Pfam" id="PF02892">
    <property type="entry name" value="zf-BED"/>
    <property type="match status" value="1"/>
</dbReference>
<keyword evidence="3" id="KW-0862">Zinc</keyword>
<gene>
    <name evidence="7" type="ORF">STAS_27171</name>
</gene>
<sequence length="329" mass="36206">MKPESCQNSPPPSPFLNTSATPTVRPLQLRRLHFATPATFSAFVNHLFNDKLVAPPVLALRCSPLCSSQAQFVVHVSIVVHQAALVVRPTSYPSKALRHRLIGMEGSNNEMLSTQSSRGKSDPAWEFVSLIRENGKSTYTCLFCKKQFKGGGIHRMKHHLAGKKGEIAPCKEVSHDVKSRMAAHLDEVKQKKIDPNYDDYEEESTTNAPEEVREVPEPTPATGKGKRKAVAGPVDRYFAPRTTPGSQPGLKSVFATKEAVKNAIMALARWFYANCIPFNATQSCYFQPALDAIAAIGSGFKGPSFNDVRANLLGDCKKECQLLVESYRC</sequence>
<dbReference type="AlphaFoldDB" id="A0A5A7R0Z4"/>
<evidence type="ECO:0000259" key="6">
    <source>
        <dbReference type="PROSITE" id="PS50808"/>
    </source>
</evidence>
<feature type="region of interest" description="Disordered" evidence="5">
    <location>
        <begin position="1"/>
        <end position="20"/>
    </location>
</feature>
<evidence type="ECO:0000313" key="8">
    <source>
        <dbReference type="Proteomes" id="UP000325081"/>
    </source>
</evidence>
<evidence type="ECO:0000313" key="7">
    <source>
        <dbReference type="EMBL" id="GER49901.1"/>
    </source>
</evidence>
<evidence type="ECO:0000256" key="5">
    <source>
        <dbReference type="SAM" id="MobiDB-lite"/>
    </source>
</evidence>